<dbReference type="InterPro" id="IPR029058">
    <property type="entry name" value="AB_hydrolase_fold"/>
</dbReference>
<dbReference type="InterPro" id="IPR050266">
    <property type="entry name" value="AB_hydrolase_sf"/>
</dbReference>
<dbReference type="PANTHER" id="PTHR43798">
    <property type="entry name" value="MONOACYLGLYCEROL LIPASE"/>
    <property type="match status" value="1"/>
</dbReference>
<proteinExistence type="predicted"/>
<comment type="caution">
    <text evidence="2">The sequence shown here is derived from an EMBL/GenBank/DDBJ whole genome shotgun (WGS) entry which is preliminary data.</text>
</comment>
<sequence>MTQPKSNSFSIDNQRLHFTDVGQGPVLFFVHGFLADNTMWQPQIAQLSENYRCISVDLWSHGQSDSMPTGTTSLITIADHCLSLLDYLNVHQCCVIGNGTGSAIAAEMVLAKPAQISKLVMANSFIGFEPQVNCAKYQAWVDQISEQKQCHEQLANTIADMFFVNSQTSTAKSAFISKLIHLSPTQIEQLALFSPLAFYKRDTLELVEQFSLPCLIMIGEQNQLRTMLEAYLMQDCITGSRLLQIAKAGHFSNIEQAEKVNQTLESFLR</sequence>
<protein>
    <submittedName>
        <fullName evidence="2">Alpha/beta hydrolase</fullName>
    </submittedName>
</protein>
<keyword evidence="2" id="KW-0378">Hydrolase</keyword>
<accession>A0ABT0KQ66</accession>
<dbReference type="PRINTS" id="PR00111">
    <property type="entry name" value="ABHYDROLASE"/>
</dbReference>
<dbReference type="PANTHER" id="PTHR43798:SF29">
    <property type="entry name" value="AB HYDROLASE-1 DOMAIN-CONTAINING PROTEIN"/>
    <property type="match status" value="1"/>
</dbReference>
<dbReference type="Gene3D" id="3.40.50.1820">
    <property type="entry name" value="alpha/beta hydrolase"/>
    <property type="match status" value="1"/>
</dbReference>
<reference evidence="2 3" key="1">
    <citation type="submission" date="2022-01" db="EMBL/GenBank/DDBJ databases">
        <title>Whole genome-based taxonomy of the Shewanellaceae.</title>
        <authorList>
            <person name="Martin-Rodriguez A.J."/>
        </authorList>
    </citation>
    <scope>NUCLEOTIDE SEQUENCE [LARGE SCALE GENOMIC DNA]</scope>
    <source>
        <strain evidence="2 3">DSM 24955</strain>
    </source>
</reference>
<dbReference type="SUPFAM" id="SSF53474">
    <property type="entry name" value="alpha/beta-Hydrolases"/>
    <property type="match status" value="1"/>
</dbReference>
<dbReference type="Pfam" id="PF00561">
    <property type="entry name" value="Abhydrolase_1"/>
    <property type="match status" value="1"/>
</dbReference>
<dbReference type="Proteomes" id="UP001202134">
    <property type="component" value="Unassembled WGS sequence"/>
</dbReference>
<dbReference type="GO" id="GO:0016787">
    <property type="term" value="F:hydrolase activity"/>
    <property type="evidence" value="ECO:0007669"/>
    <property type="project" value="UniProtKB-KW"/>
</dbReference>
<evidence type="ECO:0000259" key="1">
    <source>
        <dbReference type="Pfam" id="PF00561"/>
    </source>
</evidence>
<organism evidence="2 3">
    <name type="scientific">Shewanella electrodiphila</name>
    <dbReference type="NCBI Taxonomy" id="934143"/>
    <lineage>
        <taxon>Bacteria</taxon>
        <taxon>Pseudomonadati</taxon>
        <taxon>Pseudomonadota</taxon>
        <taxon>Gammaproteobacteria</taxon>
        <taxon>Alteromonadales</taxon>
        <taxon>Shewanellaceae</taxon>
        <taxon>Shewanella</taxon>
    </lineage>
</organism>
<name>A0ABT0KQ66_9GAMM</name>
<evidence type="ECO:0000313" key="2">
    <source>
        <dbReference type="EMBL" id="MCL1045967.1"/>
    </source>
</evidence>
<feature type="domain" description="AB hydrolase-1" evidence="1">
    <location>
        <begin position="25"/>
        <end position="255"/>
    </location>
</feature>
<dbReference type="RefSeq" id="WP_248955795.1">
    <property type="nucleotide sequence ID" value="NZ_JAKIKU010000005.1"/>
</dbReference>
<gene>
    <name evidence="2" type="ORF">L2737_11585</name>
</gene>
<dbReference type="EMBL" id="JAKIKU010000005">
    <property type="protein sequence ID" value="MCL1045967.1"/>
    <property type="molecule type" value="Genomic_DNA"/>
</dbReference>
<dbReference type="InterPro" id="IPR000073">
    <property type="entry name" value="AB_hydrolase_1"/>
</dbReference>
<evidence type="ECO:0000313" key="3">
    <source>
        <dbReference type="Proteomes" id="UP001202134"/>
    </source>
</evidence>
<keyword evidence="3" id="KW-1185">Reference proteome</keyword>